<feature type="domain" description="Thiolase N-terminal" evidence="1">
    <location>
        <begin position="4"/>
        <end position="81"/>
    </location>
</feature>
<dbReference type="SUPFAM" id="SSF53901">
    <property type="entry name" value="Thiolase-like"/>
    <property type="match status" value="1"/>
</dbReference>
<organism evidence="2">
    <name type="scientific">marine metagenome</name>
    <dbReference type="NCBI Taxonomy" id="408172"/>
    <lineage>
        <taxon>unclassified sequences</taxon>
        <taxon>metagenomes</taxon>
        <taxon>ecological metagenomes</taxon>
    </lineage>
</organism>
<proteinExistence type="predicted"/>
<dbReference type="InterPro" id="IPR020616">
    <property type="entry name" value="Thiolase_N"/>
</dbReference>
<dbReference type="GO" id="GO:0003988">
    <property type="term" value="F:acetyl-CoA C-acyltransferase activity"/>
    <property type="evidence" value="ECO:0007669"/>
    <property type="project" value="TreeGrafter"/>
</dbReference>
<reference evidence="2" key="1">
    <citation type="submission" date="2018-05" db="EMBL/GenBank/DDBJ databases">
        <authorList>
            <person name="Lanie J.A."/>
            <person name="Ng W.-L."/>
            <person name="Kazmierczak K.M."/>
            <person name="Andrzejewski T.M."/>
            <person name="Davidsen T.M."/>
            <person name="Wayne K.J."/>
            <person name="Tettelin H."/>
            <person name="Glass J.I."/>
            <person name="Rusch D."/>
            <person name="Podicherti R."/>
            <person name="Tsui H.-C.T."/>
            <person name="Winkler M.E."/>
        </authorList>
    </citation>
    <scope>NUCLEOTIDE SEQUENCE</scope>
</reference>
<accession>A0A382QVR1</accession>
<dbReference type="GO" id="GO:0010124">
    <property type="term" value="P:phenylacetate catabolic process"/>
    <property type="evidence" value="ECO:0007669"/>
    <property type="project" value="TreeGrafter"/>
</dbReference>
<dbReference type="EMBL" id="UINC01116931">
    <property type="protein sequence ID" value="SVC89010.1"/>
    <property type="molecule type" value="Genomic_DNA"/>
</dbReference>
<dbReference type="InterPro" id="IPR016039">
    <property type="entry name" value="Thiolase-like"/>
</dbReference>
<dbReference type="Gene3D" id="3.40.47.10">
    <property type="match status" value="1"/>
</dbReference>
<protein>
    <recommendedName>
        <fullName evidence="1">Thiolase N-terminal domain-containing protein</fullName>
    </recommendedName>
</protein>
<gene>
    <name evidence="2" type="ORF">METZ01_LOCUS341864</name>
</gene>
<sequence>MPAVIAGYSRSPFTPAKRGALAQTRPDDIAAAVVNQLISDVGIDPSLVDDLIVGCAFPEAEQGYNLARIITFLTDLPETVPGV</sequence>
<feature type="non-terminal residue" evidence="2">
    <location>
        <position position="83"/>
    </location>
</feature>
<name>A0A382QVR1_9ZZZZ</name>
<evidence type="ECO:0000259" key="1">
    <source>
        <dbReference type="Pfam" id="PF00108"/>
    </source>
</evidence>
<dbReference type="GO" id="GO:0006635">
    <property type="term" value="P:fatty acid beta-oxidation"/>
    <property type="evidence" value="ECO:0007669"/>
    <property type="project" value="TreeGrafter"/>
</dbReference>
<dbReference type="PANTHER" id="PTHR43853">
    <property type="entry name" value="3-KETOACYL-COA THIOLASE, PEROXISOMAL"/>
    <property type="match status" value="1"/>
</dbReference>
<dbReference type="PANTHER" id="PTHR43853:SF21">
    <property type="entry name" value="STEROID 3-KETOACYL-COA THIOLASE"/>
    <property type="match status" value="1"/>
</dbReference>
<dbReference type="Pfam" id="PF00108">
    <property type="entry name" value="Thiolase_N"/>
    <property type="match status" value="1"/>
</dbReference>
<evidence type="ECO:0000313" key="2">
    <source>
        <dbReference type="EMBL" id="SVC89010.1"/>
    </source>
</evidence>
<dbReference type="InterPro" id="IPR050215">
    <property type="entry name" value="Thiolase-like_sf_Thiolase"/>
</dbReference>
<dbReference type="AlphaFoldDB" id="A0A382QVR1"/>